<sequence>MMKISINKNKSIGKVLYIVEGVKTEPFLLDHIFGKLFDYQIEMSLRGKDYRKYRSKDNPLSRVFVINTEQSNIKYINEPNDYLDKLFTELITKYSFDVDNAAIYYLFDRDDHSNTDPVLIKQLLSKLKNSRNNPGFDRQGMLLLSYPAIESFTLSNFTHDSFNNVFDTGKHLKQYLNDNKINHRKIDDDTLELAVKELMSALKQINGCKYDLDDLSECNNEVFDYEEAYKSQNDVYKALSLLTISLLDLGLVEISEGENEYGTV</sequence>
<reference evidence="1 2" key="1">
    <citation type="submission" date="2016-10" db="EMBL/GenBank/DDBJ databases">
        <authorList>
            <person name="de Groot N.N."/>
        </authorList>
    </citation>
    <scope>NUCLEOTIDE SEQUENCE [LARGE SCALE GENOMIC DNA]</scope>
    <source>
        <strain evidence="1 2">AR67</strain>
    </source>
</reference>
<protein>
    <recommendedName>
        <fullName evidence="3">DUF4276 domain-containing protein</fullName>
    </recommendedName>
</protein>
<proteinExistence type="predicted"/>
<dbReference type="Proteomes" id="UP000182192">
    <property type="component" value="Unassembled WGS sequence"/>
</dbReference>
<name>A0A1I1CWB3_RUMAL</name>
<dbReference type="EMBL" id="FOKQ01000001">
    <property type="protein sequence ID" value="SFB66346.1"/>
    <property type="molecule type" value="Genomic_DNA"/>
</dbReference>
<accession>A0A1I1CWB3</accession>
<dbReference type="RefSeq" id="WP_074959486.1">
    <property type="nucleotide sequence ID" value="NZ_FOKQ01000001.1"/>
</dbReference>
<evidence type="ECO:0000313" key="1">
    <source>
        <dbReference type="EMBL" id="SFB66346.1"/>
    </source>
</evidence>
<organism evidence="1 2">
    <name type="scientific">Ruminococcus albus</name>
    <dbReference type="NCBI Taxonomy" id="1264"/>
    <lineage>
        <taxon>Bacteria</taxon>
        <taxon>Bacillati</taxon>
        <taxon>Bacillota</taxon>
        <taxon>Clostridia</taxon>
        <taxon>Eubacteriales</taxon>
        <taxon>Oscillospiraceae</taxon>
        <taxon>Ruminococcus</taxon>
    </lineage>
</organism>
<gene>
    <name evidence="1" type="ORF">SAMN02910406_00047</name>
</gene>
<evidence type="ECO:0000313" key="2">
    <source>
        <dbReference type="Proteomes" id="UP000182192"/>
    </source>
</evidence>
<dbReference type="AlphaFoldDB" id="A0A1I1CWB3"/>
<evidence type="ECO:0008006" key="3">
    <source>
        <dbReference type="Google" id="ProtNLM"/>
    </source>
</evidence>
<dbReference type="OrthoDB" id="2607171at2"/>